<evidence type="ECO:0000259" key="1">
    <source>
        <dbReference type="Pfam" id="PF12776"/>
    </source>
</evidence>
<dbReference type="EMBL" id="OIVN01002791">
    <property type="protein sequence ID" value="SPD06498.1"/>
    <property type="molecule type" value="Genomic_DNA"/>
</dbReference>
<gene>
    <name evidence="2" type="ORF">FSB_LOCUS34380</name>
</gene>
<protein>
    <recommendedName>
        <fullName evidence="1">Myb/SANT-like domain-containing protein</fullName>
    </recommendedName>
</protein>
<reference evidence="2" key="1">
    <citation type="submission" date="2018-02" db="EMBL/GenBank/DDBJ databases">
        <authorList>
            <person name="Cohen D.B."/>
            <person name="Kent A.D."/>
        </authorList>
    </citation>
    <scope>NUCLEOTIDE SEQUENCE</scope>
</reference>
<evidence type="ECO:0000313" key="2">
    <source>
        <dbReference type="EMBL" id="SPD06498.1"/>
    </source>
</evidence>
<dbReference type="InterPro" id="IPR024752">
    <property type="entry name" value="Myb/SANT-like_dom"/>
</dbReference>
<dbReference type="AlphaFoldDB" id="A0A2N9H3V0"/>
<sequence length="216" mass="24901">MGSPSVVDLERELAYLWPNGEQGGYNLHDNNDNSQMTTELNDADNAKLWPPNVEKLFIQLMVEEMVKGNMQKGVFHKRIWDKILEELNRQTKRNYKFPQVKTKFNRLRQRHQLLQHTGLGWDAKTNTVSGNDEVWMNAMPKAKEFRRKGCENYIQLGTLFNKTTATGIMAFASTQDPTNIDEERELDERLIITGVHVNVDVDVEVDLDIGEDPEPV</sequence>
<proteinExistence type="predicted"/>
<dbReference type="PANTHER" id="PTHR47584">
    <property type="match status" value="1"/>
</dbReference>
<name>A0A2N9H3V0_FAGSY</name>
<dbReference type="PANTHER" id="PTHR47584:SF14">
    <property type="entry name" value="L10-INTERACTING MYB DOMAIN-CONTAINING PROTEIN-LIKE"/>
    <property type="match status" value="1"/>
</dbReference>
<dbReference type="InterPro" id="IPR045026">
    <property type="entry name" value="LIMYB"/>
</dbReference>
<feature type="domain" description="Myb/SANT-like" evidence="1">
    <location>
        <begin position="49"/>
        <end position="137"/>
    </location>
</feature>
<dbReference type="Pfam" id="PF12776">
    <property type="entry name" value="Myb_DNA-bind_3"/>
    <property type="match status" value="1"/>
</dbReference>
<organism evidence="2">
    <name type="scientific">Fagus sylvatica</name>
    <name type="common">Beechnut</name>
    <dbReference type="NCBI Taxonomy" id="28930"/>
    <lineage>
        <taxon>Eukaryota</taxon>
        <taxon>Viridiplantae</taxon>
        <taxon>Streptophyta</taxon>
        <taxon>Embryophyta</taxon>
        <taxon>Tracheophyta</taxon>
        <taxon>Spermatophyta</taxon>
        <taxon>Magnoliopsida</taxon>
        <taxon>eudicotyledons</taxon>
        <taxon>Gunneridae</taxon>
        <taxon>Pentapetalae</taxon>
        <taxon>rosids</taxon>
        <taxon>fabids</taxon>
        <taxon>Fagales</taxon>
        <taxon>Fagaceae</taxon>
        <taxon>Fagus</taxon>
    </lineage>
</organism>
<accession>A0A2N9H3V0</accession>